<sequence>MKNIKKLLAAALVGVSVLSLAACGEKKETINVYNFGDYINFDVLEQFEEETGIKVNYDTYANNEDIYTKLKQGGSSYDVIFLSDYAIERAINEDLLTTINWDNVPNKEKVDPDFMDLVFDPGNEYSAPYMWGTFGILYNKTMVSDPVTSWDILWDEKYKDNILMLNSQRDTIGVSLLRLGYSMNTRDVKELEEARDELIKQKPIVYAYLGDDIKDALIAEDAALGVVWSGDAMYMIEENPNLDYAIPEEGTNIWFDNMVIPKSVANKDGAEKFINFMLRPDIAIQNVDYIGYSTPIREAVEMLPEEIRNSPIAYPSDEVLENTEIFRDPSDVLSIYDRIWTEITSAN</sequence>
<evidence type="ECO:0000256" key="5">
    <source>
        <dbReference type="PIRSR" id="PIRSR019574-1"/>
    </source>
</evidence>
<protein>
    <submittedName>
        <fullName evidence="7">Spermidine/putrescine transport system substrate-binding protein</fullName>
    </submittedName>
</protein>
<dbReference type="PROSITE" id="PS51257">
    <property type="entry name" value="PROKAR_LIPOPROTEIN"/>
    <property type="match status" value="1"/>
</dbReference>
<dbReference type="PANTHER" id="PTHR30222:SF17">
    <property type="entry name" value="SPERMIDINE_PUTRESCINE-BINDING PERIPLASMIC PROTEIN"/>
    <property type="match status" value="1"/>
</dbReference>
<evidence type="ECO:0000256" key="3">
    <source>
        <dbReference type="ARBA" id="ARBA00022729"/>
    </source>
</evidence>
<feature type="chain" id="PRO_5038545338" evidence="6">
    <location>
        <begin position="22"/>
        <end position="347"/>
    </location>
</feature>
<dbReference type="CDD" id="cd13663">
    <property type="entry name" value="PBP2_PotD_PotF_like_2"/>
    <property type="match status" value="1"/>
</dbReference>
<dbReference type="GO" id="GO:0019808">
    <property type="term" value="F:polyamine binding"/>
    <property type="evidence" value="ECO:0007669"/>
    <property type="project" value="InterPro"/>
</dbReference>
<dbReference type="Pfam" id="PF13416">
    <property type="entry name" value="SBP_bac_8"/>
    <property type="match status" value="1"/>
</dbReference>
<dbReference type="GO" id="GO:0015846">
    <property type="term" value="P:polyamine transport"/>
    <property type="evidence" value="ECO:0007669"/>
    <property type="project" value="InterPro"/>
</dbReference>
<evidence type="ECO:0000313" key="7">
    <source>
        <dbReference type="EMBL" id="SDI91560.1"/>
    </source>
</evidence>
<dbReference type="RefSeq" id="WP_031576546.1">
    <property type="nucleotide sequence ID" value="NZ_DAMANS010000002.1"/>
</dbReference>
<reference evidence="7 8" key="1">
    <citation type="submission" date="2016-10" db="EMBL/GenBank/DDBJ databases">
        <authorList>
            <person name="de Groot N.N."/>
        </authorList>
    </citation>
    <scope>NUCLEOTIDE SEQUENCE [LARGE SCALE GENOMIC DNA]</scope>
    <source>
        <strain evidence="7 8">CGMCC 1.5058</strain>
    </source>
</reference>
<evidence type="ECO:0000256" key="4">
    <source>
        <dbReference type="ARBA" id="ARBA00022764"/>
    </source>
</evidence>
<evidence type="ECO:0000256" key="6">
    <source>
        <dbReference type="SAM" id="SignalP"/>
    </source>
</evidence>
<gene>
    <name evidence="7" type="ORF">SAMN05421804_10596</name>
</gene>
<keyword evidence="4" id="KW-0574">Periplasm</keyword>
<comment type="subcellular location">
    <subcellularLocation>
        <location evidence="1">Periplasm</location>
    </subcellularLocation>
</comment>
<dbReference type="PIRSF" id="PIRSF019574">
    <property type="entry name" value="Periplasmic_polyamine_BP"/>
    <property type="match status" value="1"/>
</dbReference>
<evidence type="ECO:0000256" key="1">
    <source>
        <dbReference type="ARBA" id="ARBA00004418"/>
    </source>
</evidence>
<feature type="binding site" evidence="5">
    <location>
        <position position="85"/>
    </location>
    <ligand>
        <name>spermidine</name>
        <dbReference type="ChEBI" id="CHEBI:57834"/>
    </ligand>
</feature>
<dbReference type="InterPro" id="IPR006059">
    <property type="entry name" value="SBP"/>
</dbReference>
<dbReference type="PANTHER" id="PTHR30222">
    <property type="entry name" value="SPERMIDINE/PUTRESCINE-BINDING PERIPLASMIC PROTEIN"/>
    <property type="match status" value="1"/>
</dbReference>
<dbReference type="GO" id="GO:0042597">
    <property type="term" value="C:periplasmic space"/>
    <property type="evidence" value="ECO:0007669"/>
    <property type="project" value="UniProtKB-SubCell"/>
</dbReference>
<keyword evidence="3 6" id="KW-0732">Signal</keyword>
<name>A0A1G8PIB0_9CLOT</name>
<dbReference type="Proteomes" id="UP000183255">
    <property type="component" value="Unassembled WGS sequence"/>
</dbReference>
<dbReference type="SUPFAM" id="SSF53850">
    <property type="entry name" value="Periplasmic binding protein-like II"/>
    <property type="match status" value="1"/>
</dbReference>
<dbReference type="EMBL" id="FNDZ01000005">
    <property type="protein sequence ID" value="SDI91560.1"/>
    <property type="molecule type" value="Genomic_DNA"/>
</dbReference>
<accession>A0A1G8PIB0</accession>
<dbReference type="Gene3D" id="3.40.190.10">
    <property type="entry name" value="Periplasmic binding protein-like II"/>
    <property type="match status" value="2"/>
</dbReference>
<feature type="signal peptide" evidence="6">
    <location>
        <begin position="1"/>
        <end position="21"/>
    </location>
</feature>
<organism evidence="7 8">
    <name type="scientific">Proteiniclasticum ruminis</name>
    <dbReference type="NCBI Taxonomy" id="398199"/>
    <lineage>
        <taxon>Bacteria</taxon>
        <taxon>Bacillati</taxon>
        <taxon>Bacillota</taxon>
        <taxon>Clostridia</taxon>
        <taxon>Eubacteriales</taxon>
        <taxon>Clostridiaceae</taxon>
        <taxon>Proteiniclasticum</taxon>
    </lineage>
</organism>
<keyword evidence="2" id="KW-0813">Transport</keyword>
<dbReference type="AlphaFoldDB" id="A0A1G8PIB0"/>
<evidence type="ECO:0000256" key="2">
    <source>
        <dbReference type="ARBA" id="ARBA00022448"/>
    </source>
</evidence>
<dbReference type="PRINTS" id="PR00909">
    <property type="entry name" value="SPERMDNBNDNG"/>
</dbReference>
<dbReference type="InterPro" id="IPR001188">
    <property type="entry name" value="Sperm_putr-bd"/>
</dbReference>
<proteinExistence type="predicted"/>
<evidence type="ECO:0000313" key="8">
    <source>
        <dbReference type="Proteomes" id="UP000183255"/>
    </source>
</evidence>